<organism evidence="3 4">
    <name type="scientific">Ilumatobacter coccineus (strain NBRC 103263 / KCTC 29153 / YM16-304)</name>
    <dbReference type="NCBI Taxonomy" id="1313172"/>
    <lineage>
        <taxon>Bacteria</taxon>
        <taxon>Bacillati</taxon>
        <taxon>Actinomycetota</taxon>
        <taxon>Acidimicrobiia</taxon>
        <taxon>Acidimicrobiales</taxon>
        <taxon>Ilumatobacteraceae</taxon>
        <taxon>Ilumatobacter</taxon>
    </lineage>
</organism>
<name>A0A6C7EDL0_ILUCY</name>
<gene>
    <name evidence="3" type="ORF">YM304_40890</name>
</gene>
<evidence type="ECO:0000256" key="1">
    <source>
        <dbReference type="SAM" id="MobiDB-lite"/>
    </source>
</evidence>
<keyword evidence="4" id="KW-1185">Reference proteome</keyword>
<evidence type="ECO:0000313" key="3">
    <source>
        <dbReference type="EMBL" id="BAN04403.1"/>
    </source>
</evidence>
<dbReference type="InterPro" id="IPR025714">
    <property type="entry name" value="Methyltranfer_dom"/>
</dbReference>
<evidence type="ECO:0000259" key="2">
    <source>
        <dbReference type="Pfam" id="PF13847"/>
    </source>
</evidence>
<protein>
    <recommendedName>
        <fullName evidence="2">Methyltransferase domain-containing protein</fullName>
    </recommendedName>
</protein>
<evidence type="ECO:0000313" key="4">
    <source>
        <dbReference type="Proteomes" id="UP000011863"/>
    </source>
</evidence>
<feature type="region of interest" description="Disordered" evidence="1">
    <location>
        <begin position="391"/>
        <end position="411"/>
    </location>
</feature>
<proteinExistence type="predicted"/>
<accession>A0A6C7EDL0</accession>
<sequence length="411" mass="46070">MGKQARKKRQQDPIGRLRSDAERAARSYLSGLAINHRMTAPQFWAQLEQSLGKRFADDFEAAIERREQDESDAAVYDLMYRDVETVKRTAPILNPMAFDWLTHFAAAKVPEGDIVDLGSGAGLLTCFYAMRRPASQVVGIELNAAGVDRGRELAREMGLTNVAFEQGDLRDVDLGRRFDCAVSTLALTEVDFSRSTDQESFDFSTLARGRRRFESETSDLAGVASRHLTDEGAYLSFERLPRFDDFAGWVGAQQRHGLGIELGSAGRIVWQDPMVGRQSSQALVARPSARACALTQLEDWYLSEIPTEEFECEVRLNRSQEIAFHAGTHLEVSDQFGSGATRIYRLQDRSDEVIYLTTSRGFRQEIARVSASSGGLRDDFEAMIDNFTQDPEVTSSRPLEENDLLQDLDRT</sequence>
<dbReference type="RefSeq" id="WP_015443650.1">
    <property type="nucleotide sequence ID" value="NC_020520.1"/>
</dbReference>
<dbReference type="InterPro" id="IPR029063">
    <property type="entry name" value="SAM-dependent_MTases_sf"/>
</dbReference>
<dbReference type="Gene3D" id="3.40.50.150">
    <property type="entry name" value="Vaccinia Virus protein VP39"/>
    <property type="match status" value="1"/>
</dbReference>
<feature type="compositionally biased region" description="Acidic residues" evidence="1">
    <location>
        <begin position="401"/>
        <end position="411"/>
    </location>
</feature>
<dbReference type="AlphaFoldDB" id="A0A6C7EDL0"/>
<feature type="domain" description="Methyltransferase" evidence="2">
    <location>
        <begin position="113"/>
        <end position="190"/>
    </location>
</feature>
<dbReference type="SUPFAM" id="SSF53335">
    <property type="entry name" value="S-adenosyl-L-methionine-dependent methyltransferases"/>
    <property type="match status" value="1"/>
</dbReference>
<dbReference type="EMBL" id="AP012057">
    <property type="protein sequence ID" value="BAN04403.1"/>
    <property type="molecule type" value="Genomic_DNA"/>
</dbReference>
<dbReference type="Pfam" id="PF13847">
    <property type="entry name" value="Methyltransf_31"/>
    <property type="match status" value="1"/>
</dbReference>
<dbReference type="CDD" id="cd02440">
    <property type="entry name" value="AdoMet_MTases"/>
    <property type="match status" value="1"/>
</dbReference>
<dbReference type="Proteomes" id="UP000011863">
    <property type="component" value="Chromosome"/>
</dbReference>
<dbReference type="KEGG" id="aym:YM304_40890"/>
<reference evidence="3 4" key="1">
    <citation type="journal article" date="2013" name="Int. J. Syst. Evol. Microbiol.">
        <title>Ilumatobacter nonamiense sp. nov. and Ilumatobacter coccineum sp. nov., isolated from seashore sand.</title>
        <authorList>
            <person name="Matsumoto A."/>
            <person name="Kasai H."/>
            <person name="Matsuo Y."/>
            <person name="Shizuri Y."/>
            <person name="Ichikawa N."/>
            <person name="Fujita N."/>
            <person name="Omura S."/>
            <person name="Takahashi Y."/>
        </authorList>
    </citation>
    <scope>NUCLEOTIDE SEQUENCE [LARGE SCALE GENOMIC DNA]</scope>
    <source>
        <strain evidence="4">NBRC 103263 / KCTC 29153 / YM16-304</strain>
    </source>
</reference>